<keyword evidence="7" id="KW-1185">Reference proteome</keyword>
<keyword evidence="3 6" id="KW-0067">ATP-binding</keyword>
<evidence type="ECO:0000256" key="4">
    <source>
        <dbReference type="SAM" id="MobiDB-lite"/>
    </source>
</evidence>
<reference evidence="7" key="1">
    <citation type="journal article" date="2019" name="Int. J. Syst. Evol. Microbiol.">
        <title>The Global Catalogue of Microorganisms (GCM) 10K type strain sequencing project: providing services to taxonomists for standard genome sequencing and annotation.</title>
        <authorList>
            <consortium name="The Broad Institute Genomics Platform"/>
            <consortium name="The Broad Institute Genome Sequencing Center for Infectious Disease"/>
            <person name="Wu L."/>
            <person name="Ma J."/>
        </authorList>
    </citation>
    <scope>NUCLEOTIDE SEQUENCE [LARGE SCALE GENOMIC DNA]</scope>
    <source>
        <strain evidence="7">XZYJT-10</strain>
    </source>
</reference>
<dbReference type="GO" id="GO:0005524">
    <property type="term" value="F:ATP binding"/>
    <property type="evidence" value="ECO:0007669"/>
    <property type="project" value="UniProtKB-KW"/>
</dbReference>
<dbReference type="PANTHER" id="PTHR24220:SF685">
    <property type="entry name" value="ABC TRANSPORTER RELATED"/>
    <property type="match status" value="1"/>
</dbReference>
<proteinExistence type="predicted"/>
<dbReference type="EMBL" id="JBHTBJ010000026">
    <property type="protein sequence ID" value="MFC7277822.1"/>
    <property type="molecule type" value="Genomic_DNA"/>
</dbReference>
<keyword evidence="2" id="KW-0547">Nucleotide-binding</keyword>
<accession>A0ABW2HXM8</accession>
<dbReference type="Proteomes" id="UP001596548">
    <property type="component" value="Unassembled WGS sequence"/>
</dbReference>
<dbReference type="InterPro" id="IPR003593">
    <property type="entry name" value="AAA+_ATPase"/>
</dbReference>
<name>A0ABW2HXM8_9ACTN</name>
<dbReference type="InterPro" id="IPR017871">
    <property type="entry name" value="ABC_transporter-like_CS"/>
</dbReference>
<dbReference type="InterPro" id="IPR017911">
    <property type="entry name" value="MacB-like_ATP-bd"/>
</dbReference>
<comment type="caution">
    <text evidence="6">The sequence shown here is derived from an EMBL/GenBank/DDBJ whole genome shotgun (WGS) entry which is preliminary data.</text>
</comment>
<dbReference type="InterPro" id="IPR015854">
    <property type="entry name" value="ABC_transpr_LolD-like"/>
</dbReference>
<evidence type="ECO:0000256" key="3">
    <source>
        <dbReference type="ARBA" id="ARBA00022840"/>
    </source>
</evidence>
<dbReference type="SUPFAM" id="SSF52540">
    <property type="entry name" value="P-loop containing nucleoside triphosphate hydrolases"/>
    <property type="match status" value="1"/>
</dbReference>
<gene>
    <name evidence="6" type="ORF">ACFQS1_27865</name>
</gene>
<sequence>MTTGHTAAVELQAVTKKYGAGERGVIALHEVEVAFPAGTFTAVMGPSGSGKSTLLHCAAGLDRATSGAVIIDGTPVAGLSERALTRLRRERVGFVFQAFNLIAALTAAQNVALPLRLAGRSPAPGEVAATLAEVGLADRAGHRPSEMSGGQQQRVAIARALVTRPAVLFADEPTGALDARSGREVLRLLRASVDRHDQTVVMVTHDPFAAAHADRVLFLADGRLVDSLDGPAGAQEIALRTARLEEAQLERQQPEPARPQQSRFPGMAS</sequence>
<feature type="compositionally biased region" description="Low complexity" evidence="4">
    <location>
        <begin position="254"/>
        <end position="263"/>
    </location>
</feature>
<dbReference type="Pfam" id="PF00005">
    <property type="entry name" value="ABC_tran"/>
    <property type="match status" value="1"/>
</dbReference>
<evidence type="ECO:0000313" key="7">
    <source>
        <dbReference type="Proteomes" id="UP001596548"/>
    </source>
</evidence>
<protein>
    <submittedName>
        <fullName evidence="6">ABC transporter ATP-binding protein</fullName>
    </submittedName>
</protein>
<dbReference type="CDD" id="cd03255">
    <property type="entry name" value="ABC_MJ0796_LolCDE_FtsE"/>
    <property type="match status" value="1"/>
</dbReference>
<dbReference type="SMART" id="SM00382">
    <property type="entry name" value="AAA"/>
    <property type="match status" value="1"/>
</dbReference>
<dbReference type="Gene3D" id="3.40.50.300">
    <property type="entry name" value="P-loop containing nucleotide triphosphate hydrolases"/>
    <property type="match status" value="1"/>
</dbReference>
<evidence type="ECO:0000256" key="2">
    <source>
        <dbReference type="ARBA" id="ARBA00022741"/>
    </source>
</evidence>
<organism evidence="6 7">
    <name type="scientific">Paractinoplanes rhizophilus</name>
    <dbReference type="NCBI Taxonomy" id="1416877"/>
    <lineage>
        <taxon>Bacteria</taxon>
        <taxon>Bacillati</taxon>
        <taxon>Actinomycetota</taxon>
        <taxon>Actinomycetes</taxon>
        <taxon>Micromonosporales</taxon>
        <taxon>Micromonosporaceae</taxon>
        <taxon>Paractinoplanes</taxon>
    </lineage>
</organism>
<feature type="domain" description="ABC transporter" evidence="5">
    <location>
        <begin position="9"/>
        <end position="246"/>
    </location>
</feature>
<feature type="region of interest" description="Disordered" evidence="4">
    <location>
        <begin position="248"/>
        <end position="269"/>
    </location>
</feature>
<evidence type="ECO:0000259" key="5">
    <source>
        <dbReference type="PROSITE" id="PS50893"/>
    </source>
</evidence>
<dbReference type="InterPro" id="IPR003439">
    <property type="entry name" value="ABC_transporter-like_ATP-bd"/>
</dbReference>
<evidence type="ECO:0000313" key="6">
    <source>
        <dbReference type="EMBL" id="MFC7277822.1"/>
    </source>
</evidence>
<dbReference type="PANTHER" id="PTHR24220">
    <property type="entry name" value="IMPORT ATP-BINDING PROTEIN"/>
    <property type="match status" value="1"/>
</dbReference>
<keyword evidence="1" id="KW-0813">Transport</keyword>
<evidence type="ECO:0000256" key="1">
    <source>
        <dbReference type="ARBA" id="ARBA00022448"/>
    </source>
</evidence>
<dbReference type="RefSeq" id="WP_378973909.1">
    <property type="nucleotide sequence ID" value="NZ_JBHTBJ010000026.1"/>
</dbReference>
<dbReference type="PROSITE" id="PS50893">
    <property type="entry name" value="ABC_TRANSPORTER_2"/>
    <property type="match status" value="1"/>
</dbReference>
<dbReference type="InterPro" id="IPR027417">
    <property type="entry name" value="P-loop_NTPase"/>
</dbReference>
<dbReference type="PROSITE" id="PS00211">
    <property type="entry name" value="ABC_TRANSPORTER_1"/>
    <property type="match status" value="1"/>
</dbReference>